<dbReference type="PANTHER" id="PTHR37953">
    <property type="entry name" value="UPF0127 PROTEIN MJ1496"/>
    <property type="match status" value="1"/>
</dbReference>
<organism evidence="1 2">
    <name type="scientific">Candidatus Doudnabacteria bacterium CG10_big_fil_rev_8_21_14_0_10_41_10</name>
    <dbReference type="NCBI Taxonomy" id="1974551"/>
    <lineage>
        <taxon>Bacteria</taxon>
        <taxon>Candidatus Doudnaibacteriota</taxon>
    </lineage>
</organism>
<evidence type="ECO:0000313" key="1">
    <source>
        <dbReference type="EMBL" id="PIR97168.1"/>
    </source>
</evidence>
<dbReference type="Pfam" id="PF02643">
    <property type="entry name" value="DUF192"/>
    <property type="match status" value="1"/>
</dbReference>
<dbReference type="InterPro" id="IPR003795">
    <property type="entry name" value="DUF192"/>
</dbReference>
<gene>
    <name evidence="1" type="ORF">COT91_02790</name>
</gene>
<proteinExistence type="predicted"/>
<dbReference type="EMBL" id="PFAJ01000041">
    <property type="protein sequence ID" value="PIR97168.1"/>
    <property type="molecule type" value="Genomic_DNA"/>
</dbReference>
<sequence>MDTIVKSKIKMSKFKSEMQKVKMLIVLPLVLLAFSCGSQVNFESVSGSVVIGEKEIFVEIADNDQERSQGLMNRKKLPKDMGMLFVFEGYGQRSFWMKDTLIPLDIIWISDDRIVHIEKNVPTSEELFPPRYSPNKLANYVLEVNAGIAEEYGWATGDLVKIQISNDK</sequence>
<evidence type="ECO:0000313" key="2">
    <source>
        <dbReference type="Proteomes" id="UP000230557"/>
    </source>
</evidence>
<dbReference type="PANTHER" id="PTHR37953:SF1">
    <property type="entry name" value="UPF0127 PROTEIN MJ1496"/>
    <property type="match status" value="1"/>
</dbReference>
<dbReference type="InterPro" id="IPR038695">
    <property type="entry name" value="Saro_0823-like_sf"/>
</dbReference>
<comment type="caution">
    <text evidence="1">The sequence shown here is derived from an EMBL/GenBank/DDBJ whole genome shotgun (WGS) entry which is preliminary data.</text>
</comment>
<evidence type="ECO:0008006" key="3">
    <source>
        <dbReference type="Google" id="ProtNLM"/>
    </source>
</evidence>
<dbReference type="Proteomes" id="UP000230557">
    <property type="component" value="Unassembled WGS sequence"/>
</dbReference>
<dbReference type="Gene3D" id="2.60.120.1140">
    <property type="entry name" value="Protein of unknown function DUF192"/>
    <property type="match status" value="1"/>
</dbReference>
<dbReference type="AlphaFoldDB" id="A0A2H0VDI6"/>
<reference evidence="2" key="1">
    <citation type="submission" date="2017-09" db="EMBL/GenBank/DDBJ databases">
        <title>Depth-based differentiation of microbial function through sediment-hosted aquifers and enrichment of novel symbionts in the deep terrestrial subsurface.</title>
        <authorList>
            <person name="Probst A.J."/>
            <person name="Ladd B."/>
            <person name="Jarett J.K."/>
            <person name="Geller-Mcgrath D.E."/>
            <person name="Sieber C.M.K."/>
            <person name="Emerson J.B."/>
            <person name="Anantharaman K."/>
            <person name="Thomas B.C."/>
            <person name="Malmstrom R."/>
            <person name="Stieglmeier M."/>
            <person name="Klingl A."/>
            <person name="Woyke T."/>
            <person name="Ryan C.M."/>
            <person name="Banfield J.F."/>
        </authorList>
    </citation>
    <scope>NUCLEOTIDE SEQUENCE [LARGE SCALE GENOMIC DNA]</scope>
</reference>
<name>A0A2H0VDI6_9BACT</name>
<accession>A0A2H0VDI6</accession>
<protein>
    <recommendedName>
        <fullName evidence="3">DUF192 domain-containing protein</fullName>
    </recommendedName>
</protein>